<dbReference type="InterPro" id="IPR027417">
    <property type="entry name" value="P-loop_NTPase"/>
</dbReference>
<dbReference type="Pfam" id="PF13191">
    <property type="entry name" value="AAA_16"/>
    <property type="match status" value="1"/>
</dbReference>
<evidence type="ECO:0000256" key="3">
    <source>
        <dbReference type="SAM" id="MobiDB-lite"/>
    </source>
</evidence>
<dbReference type="InterPro" id="IPR001054">
    <property type="entry name" value="A/G_cyclase"/>
</dbReference>
<feature type="region of interest" description="Disordered" evidence="3">
    <location>
        <begin position="288"/>
        <end position="338"/>
    </location>
</feature>
<feature type="compositionally biased region" description="Basic and acidic residues" evidence="3">
    <location>
        <begin position="300"/>
        <end position="309"/>
    </location>
</feature>
<dbReference type="RefSeq" id="WP_165502984.1">
    <property type="nucleotide sequence ID" value="NZ_CAACUY010000080.1"/>
</dbReference>
<dbReference type="GO" id="GO:0005524">
    <property type="term" value="F:ATP binding"/>
    <property type="evidence" value="ECO:0007669"/>
    <property type="project" value="UniProtKB-KW"/>
</dbReference>
<proteinExistence type="predicted"/>
<accession>A0ABW2Y1Q6</accession>
<comment type="caution">
    <text evidence="5">The sequence shown here is derived from an EMBL/GenBank/DDBJ whole genome shotgun (WGS) entry which is preliminary data.</text>
</comment>
<protein>
    <submittedName>
        <fullName evidence="5">ATP-binding protein</fullName>
    </submittedName>
</protein>
<keyword evidence="2 5" id="KW-0067">ATP-binding</keyword>
<keyword evidence="6" id="KW-1185">Reference proteome</keyword>
<dbReference type="PANTHER" id="PTHR16305:SF28">
    <property type="entry name" value="GUANYLATE CYCLASE DOMAIN-CONTAINING PROTEIN"/>
    <property type="match status" value="1"/>
</dbReference>
<dbReference type="Proteomes" id="UP001597063">
    <property type="component" value="Unassembled WGS sequence"/>
</dbReference>
<dbReference type="SUPFAM" id="SSF52540">
    <property type="entry name" value="P-loop containing nucleoside triphosphate hydrolases"/>
    <property type="match status" value="1"/>
</dbReference>
<evidence type="ECO:0000313" key="5">
    <source>
        <dbReference type="EMBL" id="MFD0691639.1"/>
    </source>
</evidence>
<dbReference type="EMBL" id="JBHTGP010000031">
    <property type="protein sequence ID" value="MFD0691639.1"/>
    <property type="molecule type" value="Genomic_DNA"/>
</dbReference>
<dbReference type="InterPro" id="IPR029787">
    <property type="entry name" value="Nucleotide_cyclase"/>
</dbReference>
<name>A0ABW2Y1Q6_9ACTN</name>
<keyword evidence="1" id="KW-0547">Nucleotide-binding</keyword>
<evidence type="ECO:0000256" key="1">
    <source>
        <dbReference type="ARBA" id="ARBA00022741"/>
    </source>
</evidence>
<organism evidence="5 6">
    <name type="scientific">Actinomadura fibrosa</name>
    <dbReference type="NCBI Taxonomy" id="111802"/>
    <lineage>
        <taxon>Bacteria</taxon>
        <taxon>Bacillati</taxon>
        <taxon>Actinomycetota</taxon>
        <taxon>Actinomycetes</taxon>
        <taxon>Streptosporangiales</taxon>
        <taxon>Thermomonosporaceae</taxon>
        <taxon>Actinomadura</taxon>
    </lineage>
</organism>
<reference evidence="6" key="1">
    <citation type="journal article" date="2019" name="Int. J. Syst. Evol. Microbiol.">
        <title>The Global Catalogue of Microorganisms (GCM) 10K type strain sequencing project: providing services to taxonomists for standard genome sequencing and annotation.</title>
        <authorList>
            <consortium name="The Broad Institute Genomics Platform"/>
            <consortium name="The Broad Institute Genome Sequencing Center for Infectious Disease"/>
            <person name="Wu L."/>
            <person name="Ma J."/>
        </authorList>
    </citation>
    <scope>NUCLEOTIDE SEQUENCE [LARGE SCALE GENOMIC DNA]</scope>
    <source>
        <strain evidence="6">JCM 9371</strain>
    </source>
</reference>
<feature type="domain" description="Orc1-like AAA ATPase" evidence="4">
    <location>
        <begin position="197"/>
        <end position="391"/>
    </location>
</feature>
<evidence type="ECO:0000256" key="2">
    <source>
        <dbReference type="ARBA" id="ARBA00022840"/>
    </source>
</evidence>
<dbReference type="CDD" id="cd07302">
    <property type="entry name" value="CHD"/>
    <property type="match status" value="1"/>
</dbReference>
<sequence>MMGRYPPGTVTTSTVLMVDIVDSTPTRIRLGEVAADRHFQNAYQLMLAVVHTAHATFTRSRGDGLVAVFDSVTAGFDAALALEQELAAENLHLPEPITIRAALSVGDVQWSANEVEGLPLVHAARLMDMADGDEVLCTDMAQALASRQPNHAFQLLGPRRAKGLDKPLVVHRFLWQEVTPPQRLPPWLVIAQQAVMVGRRTELTILQAELQHATSTVRRVHVEADQGEGKTRLLAKLAEIATEQGFILMTSRCHRLARRAHEPISAAITHLAHTARVQLLRAGVTPPDTLPQALIPTHTDTSDEARTDFQPDAQADFDPDSSGPTREELPGPGAVRPGAHRAQLISDISMLIARLAELRPVLLLIDDLQWASAESLQILQGLHWDQPPRLLVLTASRPVPAHSAEPAESELRRLRSDSRVTGIQPLTSPDIQELIAATPLPSPPATDPSTELNIGQILHLTGGNAFLVNEVLRELNSGKALGSLDVQNLTHQVIKMRLEQLSERARHVAELLAVGERLPSDVLRAAAELTEAQFADVVDELLTRGLIDQIQYLRFQLPHELVRRPIYESLPPARLGALHGQIADLLMKFDSTINETGPYVVASHLVAASEQGHDVDRTRQAAEASQQAAQHAASKLAYSEAVTWYDHHLAQLTKNPRTSAEEVASALAECGQAMWLAGDHRARSILNRAADHARRCQRADLVITAASAGDRGFFSITAGHDGDRIALLEEALRLVGTSAGTTRALLLAQLASELTWAPEGDQRFSLSDTALALARQSGDPATLVSVLGLRSLTMVPTLSLEQRQREAAEMLDAADRTGDDLLRFHATFQKVAPVLDTGNTVDIARWLTKAADLAQRLAQPHLHWLIAFSQAGLSLMRGDLETAQHQAWRARQLGREIGRQHEADPFYGEQLAEIRRLRGQLDTLRAPLRDAIDLSDMDPVHSILRFLCEVGDEAAAPLLDQIIATHGVIPRNDIAFRPALDNLAIGATRLNRTDLAEPLYQALKRDADTLGHSAVAHHCGHHYLAHLAATAGKSALAAEHFEAAAAVHERCGIPLLTAESLLDWADLAAHDPRMSIPPRLHEHCRELIAGRGATLLEDRWEVSNERRIR</sequence>
<dbReference type="InterPro" id="IPR041664">
    <property type="entry name" value="AAA_16"/>
</dbReference>
<evidence type="ECO:0000313" key="6">
    <source>
        <dbReference type="Proteomes" id="UP001597063"/>
    </source>
</evidence>
<evidence type="ECO:0000259" key="4">
    <source>
        <dbReference type="Pfam" id="PF13191"/>
    </source>
</evidence>
<gene>
    <name evidence="5" type="ORF">ACFQZM_44620</name>
</gene>
<dbReference type="PANTHER" id="PTHR16305">
    <property type="entry name" value="TESTICULAR SOLUBLE ADENYLYL CYCLASE"/>
    <property type="match status" value="1"/>
</dbReference>
<dbReference type="SUPFAM" id="SSF55073">
    <property type="entry name" value="Nucleotide cyclase"/>
    <property type="match status" value="1"/>
</dbReference>
<dbReference type="Gene3D" id="3.30.70.1230">
    <property type="entry name" value="Nucleotide cyclase"/>
    <property type="match status" value="1"/>
</dbReference>